<keyword evidence="1" id="KW-1133">Transmembrane helix</keyword>
<proteinExistence type="predicted"/>
<evidence type="ECO:0000313" key="2">
    <source>
        <dbReference type="EMBL" id="MDO7907482.1"/>
    </source>
</evidence>
<dbReference type="EMBL" id="JAUQTB010000007">
    <property type="protein sequence ID" value="MDO7907482.1"/>
    <property type="molecule type" value="Genomic_DNA"/>
</dbReference>
<protein>
    <submittedName>
        <fullName evidence="2">Uncharacterized protein</fullName>
    </submittedName>
</protein>
<accession>A0ABT9CHT0</accession>
<keyword evidence="3" id="KW-1185">Reference proteome</keyword>
<gene>
    <name evidence="2" type="ORF">Q5741_13810</name>
</gene>
<comment type="caution">
    <text evidence="2">The sequence shown here is derived from an EMBL/GenBank/DDBJ whole genome shotgun (WGS) entry which is preliminary data.</text>
</comment>
<dbReference type="Proteomes" id="UP001240171">
    <property type="component" value="Unassembled WGS sequence"/>
</dbReference>
<feature type="transmembrane region" description="Helical" evidence="1">
    <location>
        <begin position="6"/>
        <end position="24"/>
    </location>
</feature>
<evidence type="ECO:0000256" key="1">
    <source>
        <dbReference type="SAM" id="Phobius"/>
    </source>
</evidence>
<keyword evidence="1" id="KW-0472">Membrane</keyword>
<sequence length="51" mass="5989">MFAFFSIIINIFVLIIGVKVGIDYSKNTKHSEEMLQELREIKEELRRNSST</sequence>
<name>A0ABT9CHT0_9BACL</name>
<keyword evidence="1" id="KW-0812">Transmembrane</keyword>
<evidence type="ECO:0000313" key="3">
    <source>
        <dbReference type="Proteomes" id="UP001240171"/>
    </source>
</evidence>
<dbReference type="RefSeq" id="WP_305024691.1">
    <property type="nucleotide sequence ID" value="NZ_JAUQTB010000007.1"/>
</dbReference>
<reference evidence="2 3" key="1">
    <citation type="submission" date="2023-07" db="EMBL/GenBank/DDBJ databases">
        <title>Paenibacillus sp. JX-17 nov. isolated from soil.</title>
        <authorList>
            <person name="Wan Y."/>
            <person name="Liu B."/>
        </authorList>
    </citation>
    <scope>NUCLEOTIDE SEQUENCE [LARGE SCALE GENOMIC DNA]</scope>
    <source>
        <strain evidence="2 3">JX-17</strain>
    </source>
</reference>
<organism evidence="2 3">
    <name type="scientific">Paenibacillus lacisoli</name>
    <dbReference type="NCBI Taxonomy" id="3064525"/>
    <lineage>
        <taxon>Bacteria</taxon>
        <taxon>Bacillati</taxon>
        <taxon>Bacillota</taxon>
        <taxon>Bacilli</taxon>
        <taxon>Bacillales</taxon>
        <taxon>Paenibacillaceae</taxon>
        <taxon>Paenibacillus</taxon>
    </lineage>
</organism>